<dbReference type="PANTHER" id="PTHR10880:SF48">
    <property type="entry name" value="MORTALITY FACTOR 4 LIKE 2"/>
    <property type="match status" value="1"/>
</dbReference>
<protein>
    <recommendedName>
        <fullName evidence="7">Chromo domain-containing protein</fullName>
    </recommendedName>
</protein>
<keyword evidence="5" id="KW-0539">Nucleus</keyword>
<dbReference type="GeneTree" id="ENSGT00950000182965"/>
<dbReference type="InterPro" id="IPR053820">
    <property type="entry name" value="MSL3_chromo-like"/>
</dbReference>
<reference evidence="8" key="3">
    <citation type="submission" date="2025-09" db="UniProtKB">
        <authorList>
            <consortium name="Ensembl"/>
        </authorList>
    </citation>
    <scope>IDENTIFICATION</scope>
</reference>
<dbReference type="SUPFAM" id="SSF54160">
    <property type="entry name" value="Chromo domain-like"/>
    <property type="match status" value="1"/>
</dbReference>
<dbReference type="GO" id="GO:0006355">
    <property type="term" value="P:regulation of DNA-templated transcription"/>
    <property type="evidence" value="ECO:0007669"/>
    <property type="project" value="InterPro"/>
</dbReference>
<evidence type="ECO:0000313" key="8">
    <source>
        <dbReference type="Ensembl" id="ENSCSAVP00000015054.1"/>
    </source>
</evidence>
<dbReference type="Gene3D" id="2.30.30.140">
    <property type="match status" value="1"/>
</dbReference>
<evidence type="ECO:0000256" key="3">
    <source>
        <dbReference type="ARBA" id="ARBA00023015"/>
    </source>
</evidence>
<dbReference type="InterPro" id="IPR016197">
    <property type="entry name" value="Chromo-like_dom_sf"/>
</dbReference>
<evidence type="ECO:0000256" key="5">
    <source>
        <dbReference type="ARBA" id="ARBA00023242"/>
    </source>
</evidence>
<evidence type="ECO:0000256" key="4">
    <source>
        <dbReference type="ARBA" id="ARBA00023163"/>
    </source>
</evidence>
<proteinExistence type="predicted"/>
<dbReference type="Pfam" id="PF22732">
    <property type="entry name" value="MSL3_chromo-like"/>
    <property type="match status" value="1"/>
</dbReference>
<evidence type="ECO:0000256" key="2">
    <source>
        <dbReference type="ARBA" id="ARBA00022853"/>
    </source>
</evidence>
<reference evidence="9" key="1">
    <citation type="submission" date="2003-08" db="EMBL/GenBank/DDBJ databases">
        <authorList>
            <person name="Birren B."/>
            <person name="Nusbaum C."/>
            <person name="Abebe A."/>
            <person name="Abouelleil A."/>
            <person name="Adekoya E."/>
            <person name="Ait-zahra M."/>
            <person name="Allen N."/>
            <person name="Allen T."/>
            <person name="An P."/>
            <person name="Anderson M."/>
            <person name="Anderson S."/>
            <person name="Arachchi H."/>
            <person name="Armbruster J."/>
            <person name="Bachantsang P."/>
            <person name="Baldwin J."/>
            <person name="Barry A."/>
            <person name="Bayul T."/>
            <person name="Blitshsteyn B."/>
            <person name="Bloom T."/>
            <person name="Blye J."/>
            <person name="Boguslavskiy L."/>
            <person name="Borowsky M."/>
            <person name="Boukhgalter B."/>
            <person name="Brunache A."/>
            <person name="Butler J."/>
            <person name="Calixte N."/>
            <person name="Calvo S."/>
            <person name="Camarata J."/>
            <person name="Campo K."/>
            <person name="Chang J."/>
            <person name="Cheshatsang Y."/>
            <person name="Citroen M."/>
            <person name="Collymore A."/>
            <person name="Considine T."/>
            <person name="Cook A."/>
            <person name="Cooke P."/>
            <person name="Corum B."/>
            <person name="Cuomo C."/>
            <person name="David R."/>
            <person name="Dawoe T."/>
            <person name="Degray S."/>
            <person name="Dodge S."/>
            <person name="Dooley K."/>
            <person name="Dorje P."/>
            <person name="Dorjee K."/>
            <person name="Dorris L."/>
            <person name="Duffey N."/>
            <person name="Dupes A."/>
            <person name="Elkins T."/>
            <person name="Engels R."/>
            <person name="Erickson J."/>
            <person name="Farina A."/>
            <person name="Faro S."/>
            <person name="Ferreira P."/>
            <person name="Fischer H."/>
            <person name="Fitzgerald M."/>
            <person name="Foley K."/>
            <person name="Gage D."/>
            <person name="Galagan J."/>
            <person name="Gearin G."/>
            <person name="Gnerre S."/>
            <person name="Gnirke A."/>
            <person name="Goyette A."/>
            <person name="Graham J."/>
            <person name="Grandbois E."/>
            <person name="Gyaltsen K."/>
            <person name="Hafez N."/>
            <person name="Hagopian D."/>
            <person name="Hagos B."/>
            <person name="Hall J."/>
            <person name="Hatcher B."/>
            <person name="Heller A."/>
            <person name="Higgins H."/>
            <person name="Honan T."/>
            <person name="Horn A."/>
            <person name="Houde N."/>
            <person name="Hughes L."/>
            <person name="Hulme W."/>
            <person name="Husby E."/>
            <person name="Iliev I."/>
            <person name="Jaffe D."/>
            <person name="Jones C."/>
            <person name="Kamal M."/>
            <person name="Kamat A."/>
            <person name="Kamvysselis M."/>
            <person name="Karlsson E."/>
            <person name="Kells C."/>
            <person name="Kieu A."/>
            <person name="Kisner P."/>
            <person name="Kodira C."/>
            <person name="Kulbokas E."/>
            <person name="Labutti K."/>
            <person name="Lama D."/>
            <person name="Landers T."/>
            <person name="Leger J."/>
            <person name="Levine S."/>
            <person name="Lewis D."/>
            <person name="Lewis T."/>
            <person name="Lindblad-toh K."/>
            <person name="Liu X."/>
            <person name="Lokyitsang T."/>
            <person name="Lokyitsang Y."/>
            <person name="Lucien O."/>
            <person name="Lui A."/>
            <person name="Ma L.J."/>
            <person name="Mabbitt R."/>
            <person name="Macdonald J."/>
            <person name="Maclean C."/>
            <person name="Major J."/>
            <person name="Manning J."/>
            <person name="Marabella R."/>
            <person name="Maru K."/>
            <person name="Matthews C."/>
            <person name="Mauceli E."/>
            <person name="Mccarthy M."/>
            <person name="Mcdonough S."/>
            <person name="Mcghee T."/>
            <person name="Meldrim J."/>
            <person name="Meneus L."/>
            <person name="Mesirov J."/>
            <person name="Mihalev A."/>
            <person name="Mihova T."/>
            <person name="Mikkelsen T."/>
            <person name="Mlenga V."/>
            <person name="Moru K."/>
            <person name="Mozes J."/>
            <person name="Mulrain L."/>
            <person name="Munson G."/>
            <person name="Naylor J."/>
            <person name="Newes C."/>
            <person name="Nguyen C."/>
            <person name="Nguyen N."/>
            <person name="Nguyen T."/>
            <person name="Nicol R."/>
            <person name="Nielsen C."/>
            <person name="Nizzari M."/>
            <person name="Norbu C."/>
            <person name="Norbu N."/>
            <person name="O'donnell P."/>
            <person name="Okoawo O."/>
            <person name="O'leary S."/>
            <person name="Omotosho B."/>
            <person name="O'neill K."/>
            <person name="Osman S."/>
            <person name="Parker S."/>
            <person name="Perrin D."/>
            <person name="Phunkhang P."/>
            <person name="Piqani B."/>
            <person name="Purcell S."/>
            <person name="Rachupka T."/>
            <person name="Ramasamy U."/>
            <person name="Rameau R."/>
            <person name="Ray V."/>
            <person name="Raymond C."/>
            <person name="Retta R."/>
            <person name="Richardson S."/>
            <person name="Rise C."/>
            <person name="Rodriguez J."/>
            <person name="Rogers J."/>
            <person name="Rogov P."/>
            <person name="Rutman M."/>
            <person name="Schupbach R."/>
            <person name="Seaman C."/>
            <person name="Settipalli S."/>
            <person name="Sharpe T."/>
            <person name="Sheridan J."/>
            <person name="Sherpa N."/>
            <person name="Shi J."/>
            <person name="Smirnov S."/>
            <person name="Smith C."/>
            <person name="Sougnez C."/>
            <person name="Spencer B."/>
            <person name="Stalker J."/>
            <person name="Stange-thomann N."/>
            <person name="Stavropoulos S."/>
            <person name="Stetson K."/>
            <person name="Stone C."/>
            <person name="Stone S."/>
            <person name="Stubbs M."/>
            <person name="Talamas J."/>
            <person name="Tchuinga P."/>
            <person name="Tenzing P."/>
            <person name="Tesfaye S."/>
            <person name="Theodore J."/>
            <person name="Thoulutsang Y."/>
            <person name="Topham K."/>
            <person name="Towey S."/>
            <person name="Tsamla T."/>
            <person name="Tsomo N."/>
            <person name="Vallee D."/>
            <person name="Vassiliev H."/>
            <person name="Venkataraman V."/>
            <person name="Vinson J."/>
            <person name="Vo A."/>
            <person name="Wade C."/>
            <person name="Wang S."/>
            <person name="Wangchuk T."/>
            <person name="Wangdi T."/>
            <person name="Whittaker C."/>
            <person name="Wilkinson J."/>
            <person name="Wu Y."/>
            <person name="Wyman D."/>
            <person name="Yadav S."/>
            <person name="Yang S."/>
            <person name="Yang X."/>
            <person name="Yeager S."/>
            <person name="Yee E."/>
            <person name="Young G."/>
            <person name="Zainoun J."/>
            <person name="Zembeck L."/>
            <person name="Zimmer A."/>
            <person name="Zody M."/>
            <person name="Lander E."/>
        </authorList>
    </citation>
    <scope>NUCLEOTIDE SEQUENCE [LARGE SCALE GENOMIC DNA]</scope>
</reference>
<dbReference type="Ensembl" id="ENSCSAVT00000015228.1">
    <property type="protein sequence ID" value="ENSCSAVP00000015054.1"/>
    <property type="gene ID" value="ENSCSAVG00000008826.1"/>
</dbReference>
<keyword evidence="9" id="KW-1185">Reference proteome</keyword>
<dbReference type="CDD" id="cd18983">
    <property type="entry name" value="CBD_MSL3_like"/>
    <property type="match status" value="1"/>
</dbReference>
<name>H2ZBT8_CIOSA</name>
<sequence length="323" mass="37811">MSNKLSEKCLKFAEGEKVLCFQGLLVYEAKCLKTEYKNEPRYFVHYNGWNKHWDEWVPEARIMKHNEENLQKQKDLLKQYGKDKHKEKRKSLTLPDKPKRSKSVKIQSKIEKDTEKTIDERRSSVDLAVVEPKRKKLRVDSLVEEKETPGILFDITINIPSELSIILADDWDLINHQKQLYNLPAAMTVEGILKKYLESRENSIVTHQTSIELKEMALGLTEYFNVMLGSQLLYKFERPQFGAILDQLPTHTASQIYGLPHFLRFFVQMRTILPNQSLLPKSALVILITSIRDCLKYLRTHGKAWFDTNDYVIAPAEYHRRAM</sequence>
<dbReference type="PROSITE" id="PS51640">
    <property type="entry name" value="MRG"/>
    <property type="match status" value="1"/>
</dbReference>
<organism evidence="8 9">
    <name type="scientific">Ciona savignyi</name>
    <name type="common">Pacific transparent sea squirt</name>
    <dbReference type="NCBI Taxonomy" id="51511"/>
    <lineage>
        <taxon>Eukaryota</taxon>
        <taxon>Metazoa</taxon>
        <taxon>Chordata</taxon>
        <taxon>Tunicata</taxon>
        <taxon>Ascidiacea</taxon>
        <taxon>Phlebobranchia</taxon>
        <taxon>Cionidae</taxon>
        <taxon>Ciona</taxon>
    </lineage>
</organism>
<keyword evidence="3" id="KW-0805">Transcription regulation</keyword>
<reference evidence="8" key="2">
    <citation type="submission" date="2025-08" db="UniProtKB">
        <authorList>
            <consortium name="Ensembl"/>
        </authorList>
    </citation>
    <scope>IDENTIFICATION</scope>
</reference>
<comment type="subcellular location">
    <subcellularLocation>
        <location evidence="1">Nucleus</location>
    </subcellularLocation>
</comment>
<keyword evidence="4" id="KW-0804">Transcription</keyword>
<dbReference type="SMART" id="SM00298">
    <property type="entry name" value="CHROMO"/>
    <property type="match status" value="1"/>
</dbReference>
<accession>H2ZBT8</accession>
<dbReference type="InterPro" id="IPR038217">
    <property type="entry name" value="MRG_C_sf"/>
</dbReference>
<evidence type="ECO:0000259" key="7">
    <source>
        <dbReference type="SMART" id="SM00298"/>
    </source>
</evidence>
<dbReference type="AlphaFoldDB" id="H2ZBT8"/>
<dbReference type="Gene3D" id="1.10.274.30">
    <property type="entry name" value="MRG domain"/>
    <property type="match status" value="1"/>
</dbReference>
<evidence type="ECO:0000256" key="1">
    <source>
        <dbReference type="ARBA" id="ARBA00004123"/>
    </source>
</evidence>
<dbReference type="InterPro" id="IPR026541">
    <property type="entry name" value="MRG_dom"/>
</dbReference>
<dbReference type="HOGENOM" id="CLU_039566_1_0_1"/>
<keyword evidence="2" id="KW-0156">Chromatin regulator</keyword>
<dbReference type="GO" id="GO:0005634">
    <property type="term" value="C:nucleus"/>
    <property type="evidence" value="ECO:0007669"/>
    <property type="project" value="UniProtKB-SubCell"/>
</dbReference>
<dbReference type="PIRSF" id="PIRSF038133">
    <property type="entry name" value="HAT_Nua4_EAF3/MRG15"/>
    <property type="match status" value="1"/>
</dbReference>
<dbReference type="InterPro" id="IPR008676">
    <property type="entry name" value="MRG"/>
</dbReference>
<dbReference type="GO" id="GO:0035267">
    <property type="term" value="C:NuA4 histone acetyltransferase complex"/>
    <property type="evidence" value="ECO:0007669"/>
    <property type="project" value="TreeGrafter"/>
</dbReference>
<evidence type="ECO:0000313" key="9">
    <source>
        <dbReference type="Proteomes" id="UP000007875"/>
    </source>
</evidence>
<dbReference type="Pfam" id="PF05712">
    <property type="entry name" value="MRG"/>
    <property type="match status" value="1"/>
</dbReference>
<evidence type="ECO:0000256" key="6">
    <source>
        <dbReference type="SAM" id="MobiDB-lite"/>
    </source>
</evidence>
<dbReference type="Proteomes" id="UP000007875">
    <property type="component" value="Unassembled WGS sequence"/>
</dbReference>
<dbReference type="PANTHER" id="PTHR10880">
    <property type="entry name" value="MORTALITY FACTOR 4-LIKE PROTEIN"/>
    <property type="match status" value="1"/>
</dbReference>
<feature type="region of interest" description="Disordered" evidence="6">
    <location>
        <begin position="79"/>
        <end position="108"/>
    </location>
</feature>
<dbReference type="InterPro" id="IPR000953">
    <property type="entry name" value="Chromo/chromo_shadow_dom"/>
</dbReference>
<dbReference type="GO" id="GO:0006325">
    <property type="term" value="P:chromatin organization"/>
    <property type="evidence" value="ECO:0007669"/>
    <property type="project" value="UniProtKB-KW"/>
</dbReference>
<feature type="domain" description="Chromo" evidence="7">
    <location>
        <begin position="11"/>
        <end position="78"/>
    </location>
</feature>